<dbReference type="Proteomes" id="UP000694918">
    <property type="component" value="Unplaced"/>
</dbReference>
<dbReference type="InterPro" id="IPR029044">
    <property type="entry name" value="Nucleotide-diphossugar_trans"/>
</dbReference>
<name>A0AAJ6T1S9_POPEU</name>
<evidence type="ECO:0000313" key="2">
    <source>
        <dbReference type="RefSeq" id="XP_011002425.1"/>
    </source>
</evidence>
<dbReference type="Gene3D" id="2.160.10.30">
    <property type="match status" value="1"/>
</dbReference>
<organism evidence="1 2">
    <name type="scientific">Populus euphratica</name>
    <name type="common">Euphrates poplar</name>
    <dbReference type="NCBI Taxonomy" id="75702"/>
    <lineage>
        <taxon>Eukaryota</taxon>
        <taxon>Viridiplantae</taxon>
        <taxon>Streptophyta</taxon>
        <taxon>Embryophyta</taxon>
        <taxon>Tracheophyta</taxon>
        <taxon>Spermatophyta</taxon>
        <taxon>Magnoliopsida</taxon>
        <taxon>eudicotyledons</taxon>
        <taxon>Gunneridae</taxon>
        <taxon>Pentapetalae</taxon>
        <taxon>rosids</taxon>
        <taxon>fabids</taxon>
        <taxon>Malpighiales</taxon>
        <taxon>Salicaceae</taxon>
        <taxon>Saliceae</taxon>
        <taxon>Populus</taxon>
    </lineage>
</organism>
<dbReference type="RefSeq" id="XP_011002425.1">
    <property type="nucleotide sequence ID" value="XM_011004123.1"/>
</dbReference>
<dbReference type="AlphaFoldDB" id="A0AAJ6T1S9"/>
<protein>
    <submittedName>
        <fullName evidence="2">UDP-sugar pyrophosphorylase-like</fullName>
    </submittedName>
</protein>
<dbReference type="FunFam" id="2.160.10.30:FF:000001">
    <property type="entry name" value="UDP-sugar pyrophosphorylase"/>
    <property type="match status" value="1"/>
</dbReference>
<dbReference type="SUPFAM" id="SSF53448">
    <property type="entry name" value="Nucleotide-diphospho-sugar transferases"/>
    <property type="match status" value="1"/>
</dbReference>
<dbReference type="KEGG" id="peu:105109410"/>
<proteinExistence type="predicted"/>
<keyword evidence="1" id="KW-1185">Reference proteome</keyword>
<gene>
    <name evidence="2" type="primary">LOC105109410</name>
</gene>
<dbReference type="GeneID" id="105109410"/>
<sequence length="125" mass="14267">MDTWLSYAPVKNNPEDAAKTHYEVFNGQVVEVWPRIVWKPKWGLTFAEIRSKVSGSCSITQRSTMAIKGRNIFVKDLSLDGALVIDSIDEAEKKEAPTMLDWCANNHTKYWGAAETEHLQRYFST</sequence>
<reference evidence="2" key="1">
    <citation type="submission" date="2025-08" db="UniProtKB">
        <authorList>
            <consortium name="RefSeq"/>
        </authorList>
    </citation>
    <scope>IDENTIFICATION</scope>
</reference>
<evidence type="ECO:0000313" key="1">
    <source>
        <dbReference type="Proteomes" id="UP000694918"/>
    </source>
</evidence>
<accession>A0AAJ6T1S9</accession>